<dbReference type="AlphaFoldDB" id="A0A7G9Y1P7"/>
<evidence type="ECO:0000313" key="1">
    <source>
        <dbReference type="EMBL" id="QNO41931.1"/>
    </source>
</evidence>
<sequence>MSLDVSDFINFWLLWLLSILLTADAREIYERCLINKSASDPRLSAVHYIFN</sequence>
<protein>
    <submittedName>
        <fullName evidence="1">Uncharacterized protein</fullName>
    </submittedName>
</protein>
<name>A0A7G9Y1P7_9EURY</name>
<dbReference type="EMBL" id="MT630687">
    <property type="protein sequence ID" value="QNO41931.1"/>
    <property type="molecule type" value="Genomic_DNA"/>
</dbReference>
<reference evidence="1" key="1">
    <citation type="submission" date="2020-06" db="EMBL/GenBank/DDBJ databases">
        <title>Unique genomic features of the anaerobic methanotrophic archaea.</title>
        <authorList>
            <person name="Chadwick G.L."/>
            <person name="Skennerton C.T."/>
            <person name="Laso-Perez R."/>
            <person name="Leu A.O."/>
            <person name="Speth D.R."/>
            <person name="Yu H."/>
            <person name="Morgan-Lang C."/>
            <person name="Hatzenpichler R."/>
            <person name="Goudeau D."/>
            <person name="Malmstrom R."/>
            <person name="Brazelton W.J."/>
            <person name="Woyke T."/>
            <person name="Hallam S.J."/>
            <person name="Tyson G.W."/>
            <person name="Wegener G."/>
            <person name="Boetius A."/>
            <person name="Orphan V."/>
        </authorList>
    </citation>
    <scope>NUCLEOTIDE SEQUENCE</scope>
</reference>
<organism evidence="1">
    <name type="scientific">Candidatus Methanogaster sp. ANME-2c ERB4</name>
    <dbReference type="NCBI Taxonomy" id="2759911"/>
    <lineage>
        <taxon>Archaea</taxon>
        <taxon>Methanobacteriati</taxon>
        <taxon>Methanobacteriota</taxon>
        <taxon>Stenosarchaea group</taxon>
        <taxon>Methanomicrobia</taxon>
        <taxon>Methanosarcinales</taxon>
        <taxon>ANME-2 cluster</taxon>
        <taxon>Candidatus Methanogasteraceae</taxon>
        <taxon>Candidatus Methanogaster</taxon>
    </lineage>
</organism>
<gene>
    <name evidence="1" type="ORF">BCHEMKCH_00003</name>
</gene>
<accession>A0A7G9Y1P7</accession>
<proteinExistence type="predicted"/>